<dbReference type="STRING" id="1802661.A2649_04140"/>
<sequence length="237" mass="27544">MRTDKFKAYKLRAQGRSYNEISKLLKIPKSTLSSWFIGLELSDEAKDRIKNRVYEKSTKALIQRNVVQTHLAEKRTKKIRDEARDSIATLKKNDLLLLGTSLYWAEGHKRPLIRKGRVITSHPVSLTNSDPKLIALFLKFLRQTCKVPDNKIRVNLRYFEHQNESYLLSYWQSLTQLPQSQFTKSYVGVSISSQRKRPYNILPYGVVQIRVSDTSLFHKIMGWIEGLSSKGKLENED</sequence>
<dbReference type="Proteomes" id="UP000176893">
    <property type="component" value="Unassembled WGS sequence"/>
</dbReference>
<evidence type="ECO:0000313" key="2">
    <source>
        <dbReference type="Proteomes" id="UP000176893"/>
    </source>
</evidence>
<evidence type="ECO:0000313" key="1">
    <source>
        <dbReference type="EMBL" id="OGM98384.1"/>
    </source>
</evidence>
<protein>
    <submittedName>
        <fullName evidence="1">Uncharacterized protein</fullName>
    </submittedName>
</protein>
<reference evidence="1 2" key="1">
    <citation type="journal article" date="2016" name="Nat. Commun.">
        <title>Thousands of microbial genomes shed light on interconnected biogeochemical processes in an aquifer system.</title>
        <authorList>
            <person name="Anantharaman K."/>
            <person name="Brown C.T."/>
            <person name="Hug L.A."/>
            <person name="Sharon I."/>
            <person name="Castelle C.J."/>
            <person name="Probst A.J."/>
            <person name="Thomas B.C."/>
            <person name="Singh A."/>
            <person name="Wilkins M.J."/>
            <person name="Karaoz U."/>
            <person name="Brodie E.L."/>
            <person name="Williams K.H."/>
            <person name="Hubbard S.S."/>
            <person name="Banfield J.F."/>
        </authorList>
    </citation>
    <scope>NUCLEOTIDE SEQUENCE [LARGE SCALE GENOMIC DNA]</scope>
</reference>
<comment type="caution">
    <text evidence="1">The sequence shown here is derived from an EMBL/GenBank/DDBJ whole genome shotgun (WGS) entry which is preliminary data.</text>
</comment>
<name>A0A1F8EBU7_9BACT</name>
<proteinExistence type="predicted"/>
<dbReference type="AlphaFoldDB" id="A0A1F8EBU7"/>
<organism evidence="1 2">
    <name type="scientific">Candidatus Yanofskybacteria bacterium RIFCSPHIGHO2_01_FULL_41_26</name>
    <dbReference type="NCBI Taxonomy" id="1802661"/>
    <lineage>
        <taxon>Bacteria</taxon>
        <taxon>Candidatus Yanofskyibacteriota</taxon>
    </lineage>
</organism>
<dbReference type="EMBL" id="MGJB01000016">
    <property type="protein sequence ID" value="OGM98384.1"/>
    <property type="molecule type" value="Genomic_DNA"/>
</dbReference>
<gene>
    <name evidence="1" type="ORF">A2649_04140</name>
</gene>
<accession>A0A1F8EBU7</accession>